<proteinExistence type="predicted"/>
<evidence type="ECO:0000256" key="1">
    <source>
        <dbReference type="SAM" id="Phobius"/>
    </source>
</evidence>
<dbReference type="InterPro" id="IPR026870">
    <property type="entry name" value="Zinc_ribbon_dom"/>
</dbReference>
<evidence type="ECO:0000313" key="4">
    <source>
        <dbReference type="Proteomes" id="UP000030437"/>
    </source>
</evidence>
<dbReference type="RefSeq" id="WP_036152106.1">
    <property type="nucleotide sequence ID" value="NZ_AVCX01000011.1"/>
</dbReference>
<dbReference type="EMBL" id="JPVP01000050">
    <property type="protein sequence ID" value="KGR86780.1"/>
    <property type="molecule type" value="Genomic_DNA"/>
</dbReference>
<name>A0A0A3ITN4_9BACI</name>
<dbReference type="OrthoDB" id="90521at2"/>
<keyword evidence="1" id="KW-1133">Transmembrane helix</keyword>
<dbReference type="Proteomes" id="UP000030437">
    <property type="component" value="Unassembled WGS sequence"/>
</dbReference>
<dbReference type="eggNOG" id="ENOG5030K9K">
    <property type="taxonomic scope" value="Bacteria"/>
</dbReference>
<keyword evidence="1" id="KW-0812">Transmembrane</keyword>
<comment type="caution">
    <text evidence="3">The sequence shown here is derived from an EMBL/GenBank/DDBJ whole genome shotgun (WGS) entry which is preliminary data.</text>
</comment>
<organism evidence="3 4">
    <name type="scientific">Lysinibacillus odysseyi 34hs-1 = NBRC 100172</name>
    <dbReference type="NCBI Taxonomy" id="1220589"/>
    <lineage>
        <taxon>Bacteria</taxon>
        <taxon>Bacillati</taxon>
        <taxon>Bacillota</taxon>
        <taxon>Bacilli</taxon>
        <taxon>Bacillales</taxon>
        <taxon>Bacillaceae</taxon>
        <taxon>Lysinibacillus</taxon>
    </lineage>
</organism>
<keyword evidence="1" id="KW-0472">Membrane</keyword>
<keyword evidence="4" id="KW-1185">Reference proteome</keyword>
<evidence type="ECO:0000313" key="3">
    <source>
        <dbReference type="EMBL" id="KGR86780.1"/>
    </source>
</evidence>
<accession>A0A0A3ITN4</accession>
<reference evidence="3 4" key="1">
    <citation type="submission" date="2014-02" db="EMBL/GenBank/DDBJ databases">
        <title>Draft genome sequence of Lysinibacillus odysseyi NBRC 100172.</title>
        <authorList>
            <person name="Zhang F."/>
            <person name="Wang G."/>
            <person name="Zhang L."/>
        </authorList>
    </citation>
    <scope>NUCLEOTIDE SEQUENCE [LARGE SCALE GENOMIC DNA]</scope>
    <source>
        <strain evidence="3 4">NBRC 100172</strain>
    </source>
</reference>
<evidence type="ECO:0000259" key="2">
    <source>
        <dbReference type="Pfam" id="PF13240"/>
    </source>
</evidence>
<gene>
    <name evidence="3" type="ORF">CD32_05445</name>
</gene>
<feature type="transmembrane region" description="Helical" evidence="1">
    <location>
        <begin position="35"/>
        <end position="56"/>
    </location>
</feature>
<dbReference type="STRING" id="1220589.CD32_05445"/>
<dbReference type="Pfam" id="PF13240">
    <property type="entry name" value="Zn_Ribbon_1"/>
    <property type="match status" value="1"/>
</dbReference>
<sequence length="93" mass="10283">MFCKNCGEKISEHAEICTHCGVRVKNSAGEDKPNWGVNLITLCCIPLVGLIMFFVWKNEKPVAAKSALTFFLINIGIIVVFYALIFIIGLSGY</sequence>
<feature type="transmembrane region" description="Helical" evidence="1">
    <location>
        <begin position="68"/>
        <end position="90"/>
    </location>
</feature>
<dbReference type="AlphaFoldDB" id="A0A0A3ITN4"/>
<feature type="domain" description="Zinc-ribbon" evidence="2">
    <location>
        <begin position="2"/>
        <end position="21"/>
    </location>
</feature>
<protein>
    <recommendedName>
        <fullName evidence="2">Zinc-ribbon domain-containing protein</fullName>
    </recommendedName>
</protein>